<dbReference type="GO" id="GO:0000976">
    <property type="term" value="F:transcription cis-regulatory region binding"/>
    <property type="evidence" value="ECO:0007669"/>
    <property type="project" value="TreeGrafter"/>
</dbReference>
<dbReference type="GO" id="GO:0003700">
    <property type="term" value="F:DNA-binding transcription factor activity"/>
    <property type="evidence" value="ECO:0007669"/>
    <property type="project" value="TreeGrafter"/>
</dbReference>
<accession>A0A1H0IN85</accession>
<evidence type="ECO:0000256" key="1">
    <source>
        <dbReference type="ARBA" id="ARBA00023015"/>
    </source>
</evidence>
<dbReference type="RefSeq" id="WP_090843651.1">
    <property type="nucleotide sequence ID" value="NZ_FNIL01000011.1"/>
</dbReference>
<dbReference type="Gene3D" id="3.40.50.2300">
    <property type="match status" value="2"/>
</dbReference>
<keyword evidence="1" id="KW-0805">Transcription regulation</keyword>
<name>A0A1H0IN85_9BACI</name>
<dbReference type="STRING" id="745820.SAMN04488053_11139"/>
<dbReference type="PROSITE" id="PS50932">
    <property type="entry name" value="HTH_LACI_2"/>
    <property type="match status" value="1"/>
</dbReference>
<dbReference type="CDD" id="cd01392">
    <property type="entry name" value="HTH_LacI"/>
    <property type="match status" value="1"/>
</dbReference>
<proteinExistence type="predicted"/>
<dbReference type="OrthoDB" id="3180992at2"/>
<sequence>MVNINEIARLAGVSRTTVSRALNQSGYVSEKARKKITKVIEETGYVPSEQAKSLRLQRTKVIGVVLPKISTETLGRIVEGIDEILSASGYQILLANSSLNKEKEIAQLKLLESRRVDGIILAATNREETLMQTIRELRVPLIAVGQDLPEVSSVIYDDFNAAKTIMKKMISKGYRRIGFIGVEETDQAVGQFRKQAYLDVMNEENIEIQEGWMQQADFNIQSGEASMEAMLQVCSTRPEAVFAVTDRLAVGAMQTIRKRGLRVPEEIGIAGIGASEISRYVTPPLTTIDYQYEEAGRESARLLLEQLESGKKSVKKSVMNYGLLERDSLI</sequence>
<dbReference type="SUPFAM" id="SSF47413">
    <property type="entry name" value="lambda repressor-like DNA-binding domains"/>
    <property type="match status" value="1"/>
</dbReference>
<dbReference type="InterPro" id="IPR010982">
    <property type="entry name" value="Lambda_DNA-bd_dom_sf"/>
</dbReference>
<dbReference type="Gene3D" id="1.10.260.40">
    <property type="entry name" value="lambda repressor-like DNA-binding domains"/>
    <property type="match status" value="1"/>
</dbReference>
<dbReference type="PROSITE" id="PS00356">
    <property type="entry name" value="HTH_LACI_1"/>
    <property type="match status" value="1"/>
</dbReference>
<gene>
    <name evidence="5" type="ORF">SAMN04488053_11139</name>
</gene>
<evidence type="ECO:0000259" key="4">
    <source>
        <dbReference type="PROSITE" id="PS50932"/>
    </source>
</evidence>
<keyword evidence="2" id="KW-0238">DNA-binding</keyword>
<feature type="domain" description="HTH lacI-type" evidence="4">
    <location>
        <begin position="2"/>
        <end position="56"/>
    </location>
</feature>
<dbReference type="PANTHER" id="PTHR30146">
    <property type="entry name" value="LACI-RELATED TRANSCRIPTIONAL REPRESSOR"/>
    <property type="match status" value="1"/>
</dbReference>
<dbReference type="PANTHER" id="PTHR30146:SF146">
    <property type="entry name" value="HTH-TYPE TRANSCRIPTIONAL REGULATOR TRER"/>
    <property type="match status" value="1"/>
</dbReference>
<dbReference type="SUPFAM" id="SSF53822">
    <property type="entry name" value="Periplasmic binding protein-like I"/>
    <property type="match status" value="1"/>
</dbReference>
<dbReference type="InterPro" id="IPR028082">
    <property type="entry name" value="Peripla_BP_I"/>
</dbReference>
<dbReference type="InterPro" id="IPR046335">
    <property type="entry name" value="LacI/GalR-like_sensor"/>
</dbReference>
<evidence type="ECO:0000256" key="3">
    <source>
        <dbReference type="ARBA" id="ARBA00023163"/>
    </source>
</evidence>
<dbReference type="Pfam" id="PF13377">
    <property type="entry name" value="Peripla_BP_3"/>
    <property type="match status" value="1"/>
</dbReference>
<dbReference type="Pfam" id="PF00356">
    <property type="entry name" value="LacI"/>
    <property type="match status" value="1"/>
</dbReference>
<evidence type="ECO:0000313" key="6">
    <source>
        <dbReference type="Proteomes" id="UP000198778"/>
    </source>
</evidence>
<dbReference type="Proteomes" id="UP000198778">
    <property type="component" value="Unassembled WGS sequence"/>
</dbReference>
<reference evidence="6" key="1">
    <citation type="submission" date="2016-10" db="EMBL/GenBank/DDBJ databases">
        <authorList>
            <person name="Varghese N."/>
            <person name="Submissions S."/>
        </authorList>
    </citation>
    <scope>NUCLEOTIDE SEQUENCE [LARGE SCALE GENOMIC DNA]</scope>
    <source>
        <strain evidence="6">CGMCC 1.10369</strain>
    </source>
</reference>
<evidence type="ECO:0000256" key="2">
    <source>
        <dbReference type="ARBA" id="ARBA00023125"/>
    </source>
</evidence>
<evidence type="ECO:0000313" key="5">
    <source>
        <dbReference type="EMBL" id="SDO32934.1"/>
    </source>
</evidence>
<organism evidence="5 6">
    <name type="scientific">Alkalicoccus daliensis</name>
    <dbReference type="NCBI Taxonomy" id="745820"/>
    <lineage>
        <taxon>Bacteria</taxon>
        <taxon>Bacillati</taxon>
        <taxon>Bacillota</taxon>
        <taxon>Bacilli</taxon>
        <taxon>Bacillales</taxon>
        <taxon>Bacillaceae</taxon>
        <taxon>Alkalicoccus</taxon>
    </lineage>
</organism>
<dbReference type="CDD" id="cd01542">
    <property type="entry name" value="PBP1_TreR-like"/>
    <property type="match status" value="1"/>
</dbReference>
<protein>
    <submittedName>
        <fullName evidence="5">Transcriptional regulator, LacI family</fullName>
    </submittedName>
</protein>
<keyword evidence="3" id="KW-0804">Transcription</keyword>
<keyword evidence="6" id="KW-1185">Reference proteome</keyword>
<dbReference type="EMBL" id="FNIL01000011">
    <property type="protein sequence ID" value="SDO32934.1"/>
    <property type="molecule type" value="Genomic_DNA"/>
</dbReference>
<dbReference type="InterPro" id="IPR000843">
    <property type="entry name" value="HTH_LacI"/>
</dbReference>
<dbReference type="SMART" id="SM00354">
    <property type="entry name" value="HTH_LACI"/>
    <property type="match status" value="1"/>
</dbReference>
<dbReference type="AlphaFoldDB" id="A0A1H0IN85"/>